<dbReference type="GO" id="GO:0004930">
    <property type="term" value="F:G protein-coupled receptor activity"/>
    <property type="evidence" value="ECO:0007669"/>
    <property type="project" value="UniProtKB-KW"/>
</dbReference>
<evidence type="ECO:0000256" key="4">
    <source>
        <dbReference type="ARBA" id="ARBA00023040"/>
    </source>
</evidence>
<feature type="transmembrane region" description="Helical" evidence="9">
    <location>
        <begin position="329"/>
        <end position="349"/>
    </location>
</feature>
<dbReference type="PANTHER" id="PTHR24243">
    <property type="entry name" value="G-PROTEIN COUPLED RECEPTOR"/>
    <property type="match status" value="1"/>
</dbReference>
<gene>
    <name evidence="11" type="ORF">SNE40_001388</name>
</gene>
<comment type="subcellular location">
    <subcellularLocation>
        <location evidence="1">Membrane</location>
        <topology evidence="1">Multi-pass membrane protein</topology>
    </subcellularLocation>
</comment>
<dbReference type="PROSITE" id="PS50262">
    <property type="entry name" value="G_PROTEIN_RECEP_F1_2"/>
    <property type="match status" value="1"/>
</dbReference>
<sequence length="408" mass="45436">MDISSRPVLMDTNDLPTTEDFIMNDTIYPESGSGSVYDFDVFPTMSTADINRHLTRLNYEFTILMIPAMVFLLLLMVTGIVGNILVLHVYVSKCKLGTTRCYVLALAVCDLLSCCISMPGEIVDMTYNYTFTATYLCKILRSVNAFTTFSSGLILIVVAIDRYKKICTPLRIQFSVRTANIVVIMCCVGSILLSLPATILYGKRTISTDITLVNGTDCSTADAFIGTLYPLIYNGVQFLFFIFGSMVLITLYSLIGKRIWRHQHFRDSGLNTGKKPVRISSTTGSDGSSPVTEVISAKSKRLSRMISTDTTHQDTLLSKSRRSGNRKTTLMLFLITVVFILSFLPHLILMTLKALDKNSLSGSGGFAELAHNILLRSYFINSATNPIIYSFCSNKFRSECQKLFKCKK</sequence>
<feature type="transmembrane region" description="Helical" evidence="9">
    <location>
        <begin position="101"/>
        <end position="119"/>
    </location>
</feature>
<evidence type="ECO:0000256" key="3">
    <source>
        <dbReference type="ARBA" id="ARBA00022989"/>
    </source>
</evidence>
<dbReference type="PRINTS" id="PR00237">
    <property type="entry name" value="GPCRRHODOPSN"/>
</dbReference>
<evidence type="ECO:0000313" key="12">
    <source>
        <dbReference type="Proteomes" id="UP001347796"/>
    </source>
</evidence>
<dbReference type="PANTHER" id="PTHR24243:SF208">
    <property type="entry name" value="PYROKININ-1 RECEPTOR"/>
    <property type="match status" value="1"/>
</dbReference>
<dbReference type="CDD" id="cd00637">
    <property type="entry name" value="7tm_classA_rhodopsin-like"/>
    <property type="match status" value="1"/>
</dbReference>
<dbReference type="Proteomes" id="UP001347796">
    <property type="component" value="Unassembled WGS sequence"/>
</dbReference>
<evidence type="ECO:0000256" key="9">
    <source>
        <dbReference type="SAM" id="Phobius"/>
    </source>
</evidence>
<dbReference type="InterPro" id="IPR017452">
    <property type="entry name" value="GPCR_Rhodpsn_7TM"/>
</dbReference>
<dbReference type="EMBL" id="JAZGQO010000001">
    <property type="protein sequence ID" value="KAK6196098.1"/>
    <property type="molecule type" value="Genomic_DNA"/>
</dbReference>
<comment type="caution">
    <text evidence="11">The sequence shown here is derived from an EMBL/GenBank/DDBJ whole genome shotgun (WGS) entry which is preliminary data.</text>
</comment>
<proteinExistence type="inferred from homology"/>
<dbReference type="InterPro" id="IPR000276">
    <property type="entry name" value="GPCR_Rhodpsn"/>
</dbReference>
<feature type="transmembrane region" description="Helical" evidence="9">
    <location>
        <begin position="61"/>
        <end position="89"/>
    </location>
</feature>
<keyword evidence="2 8" id="KW-0812">Transmembrane</keyword>
<dbReference type="GO" id="GO:0005886">
    <property type="term" value="C:plasma membrane"/>
    <property type="evidence" value="ECO:0007669"/>
    <property type="project" value="TreeGrafter"/>
</dbReference>
<dbReference type="AlphaFoldDB" id="A0AAN8KNL2"/>
<feature type="transmembrane region" description="Helical" evidence="9">
    <location>
        <begin position="236"/>
        <end position="255"/>
    </location>
</feature>
<keyword evidence="6 8" id="KW-0675">Receptor</keyword>
<protein>
    <recommendedName>
        <fullName evidence="10">G-protein coupled receptors family 1 profile domain-containing protein</fullName>
    </recommendedName>
</protein>
<evidence type="ECO:0000256" key="5">
    <source>
        <dbReference type="ARBA" id="ARBA00023136"/>
    </source>
</evidence>
<accession>A0AAN8KNL2</accession>
<evidence type="ECO:0000259" key="10">
    <source>
        <dbReference type="PROSITE" id="PS50262"/>
    </source>
</evidence>
<evidence type="ECO:0000313" key="11">
    <source>
        <dbReference type="EMBL" id="KAK6196098.1"/>
    </source>
</evidence>
<dbReference type="Gene3D" id="1.20.1070.10">
    <property type="entry name" value="Rhodopsin 7-helix transmembrane proteins"/>
    <property type="match status" value="1"/>
</dbReference>
<organism evidence="11 12">
    <name type="scientific">Patella caerulea</name>
    <name type="common">Rayed Mediterranean limpet</name>
    <dbReference type="NCBI Taxonomy" id="87958"/>
    <lineage>
        <taxon>Eukaryota</taxon>
        <taxon>Metazoa</taxon>
        <taxon>Spiralia</taxon>
        <taxon>Lophotrochozoa</taxon>
        <taxon>Mollusca</taxon>
        <taxon>Gastropoda</taxon>
        <taxon>Patellogastropoda</taxon>
        <taxon>Patelloidea</taxon>
        <taxon>Patellidae</taxon>
        <taxon>Patella</taxon>
    </lineage>
</organism>
<feature type="domain" description="G-protein coupled receptors family 1 profile" evidence="10">
    <location>
        <begin position="82"/>
        <end position="389"/>
    </location>
</feature>
<feature type="transmembrane region" description="Helical" evidence="9">
    <location>
        <begin position="181"/>
        <end position="202"/>
    </location>
</feature>
<keyword evidence="5 9" id="KW-0472">Membrane</keyword>
<keyword evidence="4 8" id="KW-0297">G-protein coupled receptor</keyword>
<keyword evidence="3 9" id="KW-1133">Transmembrane helix</keyword>
<evidence type="ECO:0000256" key="6">
    <source>
        <dbReference type="ARBA" id="ARBA00023170"/>
    </source>
</evidence>
<reference evidence="11 12" key="1">
    <citation type="submission" date="2024-01" db="EMBL/GenBank/DDBJ databases">
        <title>The genome of the rayed Mediterranean limpet Patella caerulea (Linnaeus, 1758).</title>
        <authorList>
            <person name="Anh-Thu Weber A."/>
            <person name="Halstead-Nussloch G."/>
        </authorList>
    </citation>
    <scope>NUCLEOTIDE SEQUENCE [LARGE SCALE GENOMIC DNA]</scope>
    <source>
        <strain evidence="11">AATW-2023a</strain>
        <tissue evidence="11">Whole specimen</tissue>
    </source>
</reference>
<dbReference type="SUPFAM" id="SSF81321">
    <property type="entry name" value="Family A G protein-coupled receptor-like"/>
    <property type="match status" value="1"/>
</dbReference>
<dbReference type="Pfam" id="PF00001">
    <property type="entry name" value="7tm_1"/>
    <property type="match status" value="1"/>
</dbReference>
<evidence type="ECO:0000256" key="2">
    <source>
        <dbReference type="ARBA" id="ARBA00022692"/>
    </source>
</evidence>
<comment type="similarity">
    <text evidence="8">Belongs to the G-protein coupled receptor 1 family.</text>
</comment>
<keyword evidence="12" id="KW-1185">Reference proteome</keyword>
<feature type="transmembrane region" description="Helical" evidence="9">
    <location>
        <begin position="139"/>
        <end position="160"/>
    </location>
</feature>
<name>A0AAN8KNL2_PATCE</name>
<evidence type="ECO:0000256" key="1">
    <source>
        <dbReference type="ARBA" id="ARBA00004141"/>
    </source>
</evidence>
<keyword evidence="7 8" id="KW-0807">Transducer</keyword>
<evidence type="ECO:0000256" key="7">
    <source>
        <dbReference type="ARBA" id="ARBA00023224"/>
    </source>
</evidence>
<dbReference type="PROSITE" id="PS00237">
    <property type="entry name" value="G_PROTEIN_RECEP_F1_1"/>
    <property type="match status" value="1"/>
</dbReference>
<evidence type="ECO:0000256" key="8">
    <source>
        <dbReference type="RuleBase" id="RU000688"/>
    </source>
</evidence>